<reference evidence="1 2" key="1">
    <citation type="submission" date="2013-11" db="EMBL/GenBank/DDBJ databases">
        <title>The Damaraland mole rat (Fukomys damarensis) genome and evolution of African mole rats.</title>
        <authorList>
            <person name="Gladyshev V.N."/>
            <person name="Fang X."/>
        </authorList>
    </citation>
    <scope>NUCLEOTIDE SEQUENCE [LARGE SCALE GENOMIC DNA]</scope>
    <source>
        <tissue evidence="1">Liver</tissue>
    </source>
</reference>
<sequence>MFNGVLPALLWNKEPMKFRHNIHRILAQRSHLVSSTAAPPGRHSSISGIAHTVRTHKGPAKPSSERHRLCPSRYRSKELTRSHHDGVQKSTAFMEYKWRWRMPDKALGSMEAASRLHNTPRHLRARRPRRNGEGCGLPIGLRHFLELAALHLRATSSGEVSSKATECTSLGSAPMGSADITTAPQSC</sequence>
<gene>
    <name evidence="1" type="ORF">H920_12898</name>
</gene>
<keyword evidence="2" id="KW-1185">Reference proteome</keyword>
<proteinExistence type="predicted"/>
<organism evidence="1 2">
    <name type="scientific">Fukomys damarensis</name>
    <name type="common">Damaraland mole rat</name>
    <name type="synonym">Cryptomys damarensis</name>
    <dbReference type="NCBI Taxonomy" id="885580"/>
    <lineage>
        <taxon>Eukaryota</taxon>
        <taxon>Metazoa</taxon>
        <taxon>Chordata</taxon>
        <taxon>Craniata</taxon>
        <taxon>Vertebrata</taxon>
        <taxon>Euteleostomi</taxon>
        <taxon>Mammalia</taxon>
        <taxon>Eutheria</taxon>
        <taxon>Euarchontoglires</taxon>
        <taxon>Glires</taxon>
        <taxon>Rodentia</taxon>
        <taxon>Hystricomorpha</taxon>
        <taxon>Bathyergidae</taxon>
        <taxon>Fukomys</taxon>
    </lineage>
</organism>
<dbReference type="AlphaFoldDB" id="A0A091D420"/>
<dbReference type="Proteomes" id="UP000028990">
    <property type="component" value="Unassembled WGS sequence"/>
</dbReference>
<accession>A0A091D420</accession>
<evidence type="ECO:0000313" key="1">
    <source>
        <dbReference type="EMBL" id="KFO25762.1"/>
    </source>
</evidence>
<dbReference type="EMBL" id="KN123337">
    <property type="protein sequence ID" value="KFO25762.1"/>
    <property type="molecule type" value="Genomic_DNA"/>
</dbReference>
<protein>
    <submittedName>
        <fullName evidence="1">Uncharacterized protein</fullName>
    </submittedName>
</protein>
<evidence type="ECO:0000313" key="2">
    <source>
        <dbReference type="Proteomes" id="UP000028990"/>
    </source>
</evidence>
<name>A0A091D420_FUKDA</name>